<accession>A0A328ADH6</accession>
<name>A0A328ADH6_9CAUL</name>
<keyword evidence="5" id="KW-1185">Reference proteome</keyword>
<dbReference type="GO" id="GO:0006777">
    <property type="term" value="P:Mo-molybdopterin cofactor biosynthetic process"/>
    <property type="evidence" value="ECO:0007669"/>
    <property type="project" value="UniProtKB-UniRule"/>
</dbReference>
<dbReference type="Gene3D" id="3.10.20.10">
    <property type="match status" value="1"/>
</dbReference>
<protein>
    <recommendedName>
        <fullName evidence="3">Sulfur carrier protein FdhD</fullName>
    </recommendedName>
</protein>
<dbReference type="GO" id="GO:0016783">
    <property type="term" value="F:sulfurtransferase activity"/>
    <property type="evidence" value="ECO:0007669"/>
    <property type="project" value="InterPro"/>
</dbReference>
<gene>
    <name evidence="3" type="primary">fdhD</name>
    <name evidence="4" type="ORF">DJ018_14135</name>
</gene>
<dbReference type="GO" id="GO:0005737">
    <property type="term" value="C:cytoplasm"/>
    <property type="evidence" value="ECO:0007669"/>
    <property type="project" value="UniProtKB-SubCell"/>
</dbReference>
<feature type="active site" description="Cysteine persulfide intermediate" evidence="3">
    <location>
        <position position="110"/>
    </location>
</feature>
<dbReference type="InterPro" id="IPR016193">
    <property type="entry name" value="Cytidine_deaminase-like"/>
</dbReference>
<evidence type="ECO:0000256" key="1">
    <source>
        <dbReference type="ARBA" id="ARBA00022490"/>
    </source>
</evidence>
<proteinExistence type="inferred from homology"/>
<evidence type="ECO:0000256" key="2">
    <source>
        <dbReference type="ARBA" id="ARBA00023150"/>
    </source>
</evidence>
<comment type="similarity">
    <text evidence="3">Belongs to the FdhD family.</text>
</comment>
<dbReference type="InterPro" id="IPR003786">
    <property type="entry name" value="FdhD"/>
</dbReference>
<evidence type="ECO:0000256" key="3">
    <source>
        <dbReference type="HAMAP-Rule" id="MF_00187"/>
    </source>
</evidence>
<keyword evidence="4" id="KW-0808">Transferase</keyword>
<dbReference type="SUPFAM" id="SSF53927">
    <property type="entry name" value="Cytidine deaminase-like"/>
    <property type="match status" value="1"/>
</dbReference>
<dbReference type="PIRSF" id="PIRSF015626">
    <property type="entry name" value="FdhD"/>
    <property type="match status" value="1"/>
</dbReference>
<dbReference type="EMBL" id="QFYR01000003">
    <property type="protein sequence ID" value="RAK52276.1"/>
    <property type="molecule type" value="Genomic_DNA"/>
</dbReference>
<keyword evidence="1 3" id="KW-0963">Cytoplasm</keyword>
<dbReference type="AlphaFoldDB" id="A0A328ADH6"/>
<dbReference type="HAMAP" id="MF_00187">
    <property type="entry name" value="FdhD"/>
    <property type="match status" value="1"/>
</dbReference>
<keyword evidence="2 3" id="KW-0501">Molybdenum cofactor biosynthesis</keyword>
<reference evidence="5" key="1">
    <citation type="submission" date="2018-05" db="EMBL/GenBank/DDBJ databases">
        <authorList>
            <person name="Li X."/>
        </authorList>
    </citation>
    <scope>NUCLEOTIDE SEQUENCE [LARGE SCALE GENOMIC DNA]</scope>
    <source>
        <strain evidence="5">YIM 73061</strain>
    </source>
</reference>
<comment type="caution">
    <text evidence="4">The sequence shown here is derived from an EMBL/GenBank/DDBJ whole genome shotgun (WGS) entry which is preliminary data.</text>
</comment>
<dbReference type="OrthoDB" id="3197277at2"/>
<dbReference type="NCBIfam" id="TIGR00129">
    <property type="entry name" value="fdhD_narQ"/>
    <property type="match status" value="1"/>
</dbReference>
<dbReference type="GO" id="GO:0097163">
    <property type="term" value="F:sulfur carrier activity"/>
    <property type="evidence" value="ECO:0007669"/>
    <property type="project" value="UniProtKB-UniRule"/>
</dbReference>
<dbReference type="RefSeq" id="WP_111515600.1">
    <property type="nucleotide sequence ID" value="NZ_QFYR01000003.1"/>
</dbReference>
<evidence type="ECO:0000313" key="4">
    <source>
        <dbReference type="EMBL" id="RAK52276.1"/>
    </source>
</evidence>
<sequence>MNVTTTSLLPRLSWTAGGPAIGERMVAEEAPVALVHNGSTTAVMMATPADLEDFAIGFSLTEGLVSALDQIRDVEAVRQAEGIEARVWLDAATAAKIAMRRRKLAGPTGCGLCGVESLAASKRSTSRVEAQGFSITPESLLRGMSAMTDRQTLGHSTRAAHAAGFWQDETLVAVREDVGRHNALDKLVGALARKGASSVGAVLLTSRVSVEMVQKVAAFGAPVICAVSAPTTLAVRTADEAGVTLIAVCRADGFEVFTHGARVDLA</sequence>
<evidence type="ECO:0000313" key="5">
    <source>
        <dbReference type="Proteomes" id="UP000249725"/>
    </source>
</evidence>
<dbReference type="Proteomes" id="UP000249725">
    <property type="component" value="Unassembled WGS sequence"/>
</dbReference>
<organism evidence="4 5">
    <name type="scientific">Phenylobacterium deserti</name>
    <dbReference type="NCBI Taxonomy" id="1914756"/>
    <lineage>
        <taxon>Bacteria</taxon>
        <taxon>Pseudomonadati</taxon>
        <taxon>Pseudomonadota</taxon>
        <taxon>Alphaproteobacteria</taxon>
        <taxon>Caulobacterales</taxon>
        <taxon>Caulobacteraceae</taxon>
        <taxon>Phenylobacterium</taxon>
    </lineage>
</organism>
<comment type="function">
    <text evidence="3">Required for formate dehydrogenase (FDH) activity. Acts as a sulfur carrier protein that transfers sulfur from IscS to the molybdenum cofactor prior to its insertion into FDH.</text>
</comment>
<comment type="caution">
    <text evidence="3">Lacks conserved residue(s) required for the propagation of feature annotation.</text>
</comment>
<comment type="subcellular location">
    <subcellularLocation>
        <location evidence="3">Cytoplasm</location>
    </subcellularLocation>
</comment>
<dbReference type="Pfam" id="PF02634">
    <property type="entry name" value="FdhD-NarQ"/>
    <property type="match status" value="1"/>
</dbReference>
<dbReference type="Gene3D" id="3.40.140.10">
    <property type="entry name" value="Cytidine Deaminase, domain 2"/>
    <property type="match status" value="1"/>
</dbReference>
<dbReference type="PANTHER" id="PTHR30592:SF1">
    <property type="entry name" value="SULFUR CARRIER PROTEIN FDHD"/>
    <property type="match status" value="1"/>
</dbReference>
<dbReference type="PANTHER" id="PTHR30592">
    <property type="entry name" value="FORMATE DEHYDROGENASE"/>
    <property type="match status" value="1"/>
</dbReference>